<organism evidence="2 3">
    <name type="scientific">Candidatus Accumulibacter adjunctus</name>
    <dbReference type="NCBI Taxonomy" id="1454001"/>
    <lineage>
        <taxon>Bacteria</taxon>
        <taxon>Pseudomonadati</taxon>
        <taxon>Pseudomonadota</taxon>
        <taxon>Betaproteobacteria</taxon>
        <taxon>Candidatus Accumulibacter</taxon>
    </lineage>
</organism>
<reference evidence="2" key="1">
    <citation type="submission" date="2014-02" db="EMBL/GenBank/DDBJ databases">
        <title>Expanding our view of genomic diversity in Candidatus Accumulibacter clades.</title>
        <authorList>
            <person name="Skennerton C.T."/>
            <person name="Barr J.J."/>
            <person name="Slater F.R."/>
            <person name="Bond P.L."/>
            <person name="Tyson G.W."/>
        </authorList>
    </citation>
    <scope>NUCLEOTIDE SEQUENCE [LARGE SCALE GENOMIC DNA]</scope>
</reference>
<dbReference type="CDD" id="cd00882">
    <property type="entry name" value="Ras_like_GTPase"/>
    <property type="match status" value="1"/>
</dbReference>
<dbReference type="Pfam" id="PF01926">
    <property type="entry name" value="MMR_HSR1"/>
    <property type="match status" value="1"/>
</dbReference>
<evidence type="ECO:0000313" key="3">
    <source>
        <dbReference type="Proteomes" id="UP000020218"/>
    </source>
</evidence>
<dbReference type="PATRIC" id="fig|1454001.3.peg.3546"/>
<dbReference type="STRING" id="1454001.AW08_03508"/>
<accession>A0A011NKY5</accession>
<dbReference type="Pfam" id="PF11981">
    <property type="entry name" value="DUF3482"/>
    <property type="match status" value="1"/>
</dbReference>
<feature type="domain" description="G" evidence="1">
    <location>
        <begin position="13"/>
        <end position="152"/>
    </location>
</feature>
<sequence length="496" mass="53145">MHTDARAIALSLISHTNAGKTTLARTLLGRDVGEVRDAAHVTTEATPYPLIDTAEGDTLLLWDTPGFGDSARLARRLAQQGNPIGWFLSQIWDRFRDQPFYLSQQAVRNVRDEADVVLYLVNAAEAPADAGYLAPELDVLAWIGRPVVVLLNQTGPPRPHTAEQAEVQSWRAALGERAFVRDVLTLDAFARCWVQEIVLLRTLAASIVADKAAACQRLVAAWTSRRERQFAEAMAALAKAIAGAACDSETLTTPRLRDQLRTALRSVVAGEQENVDRQRAAKALASRLDGRLRASTERLIAVHELSGHAADAVRARIGAHLRTQTPLHSGKAAAVSGVVSGALSGLAADLAAGGLSFGAGTLLGALAGAAGGAGVARGVNKLRGHSEARVGWDDELLDSLVVSALLRYLAVAHFGRGRGEWAESEYPPFWREVVEEVLATRRPALAALWAERPRASNVTSASEEMLAAKLRRHLADAAREVLERLYPGAIGDATRG</sequence>
<gene>
    <name evidence="2" type="ORF">AW08_03508</name>
</gene>
<dbReference type="InterPro" id="IPR021871">
    <property type="entry name" value="DUF3482"/>
</dbReference>
<evidence type="ECO:0000313" key="2">
    <source>
        <dbReference type="EMBL" id="EXI65055.1"/>
    </source>
</evidence>
<dbReference type="EMBL" id="JFAX01000029">
    <property type="protein sequence ID" value="EXI65055.1"/>
    <property type="molecule type" value="Genomic_DNA"/>
</dbReference>
<dbReference type="AlphaFoldDB" id="A0A011NKY5"/>
<evidence type="ECO:0000259" key="1">
    <source>
        <dbReference type="Pfam" id="PF01926"/>
    </source>
</evidence>
<name>A0A011NKY5_9PROT</name>
<protein>
    <submittedName>
        <fullName evidence="2">GTPase</fullName>
    </submittedName>
</protein>
<dbReference type="InterPro" id="IPR027417">
    <property type="entry name" value="P-loop_NTPase"/>
</dbReference>
<dbReference type="InterPro" id="IPR006073">
    <property type="entry name" value="GTP-bd"/>
</dbReference>
<keyword evidence="3" id="KW-1185">Reference proteome</keyword>
<dbReference type="Gene3D" id="3.40.50.300">
    <property type="entry name" value="P-loop containing nucleotide triphosphate hydrolases"/>
    <property type="match status" value="1"/>
</dbReference>
<comment type="caution">
    <text evidence="2">The sequence shown here is derived from an EMBL/GenBank/DDBJ whole genome shotgun (WGS) entry which is preliminary data.</text>
</comment>
<proteinExistence type="predicted"/>
<dbReference type="Proteomes" id="UP000020218">
    <property type="component" value="Unassembled WGS sequence"/>
</dbReference>
<dbReference type="SUPFAM" id="SSF52540">
    <property type="entry name" value="P-loop containing nucleoside triphosphate hydrolases"/>
    <property type="match status" value="1"/>
</dbReference>
<dbReference type="GO" id="GO:0005525">
    <property type="term" value="F:GTP binding"/>
    <property type="evidence" value="ECO:0007669"/>
    <property type="project" value="InterPro"/>
</dbReference>